<keyword evidence="1" id="KW-0862">Zinc</keyword>
<dbReference type="Pfam" id="PF03352">
    <property type="entry name" value="Adenine_glyco"/>
    <property type="match status" value="1"/>
</dbReference>
<dbReference type="RefSeq" id="WP_012242075.1">
    <property type="nucleotide sequence ID" value="NZ_JACAOE010000001.1"/>
</dbReference>
<evidence type="ECO:0000313" key="3">
    <source>
        <dbReference type="EMBL" id="TRY00426.1"/>
    </source>
</evidence>
<name>A0A553IJQ2_ACHLA</name>
<organism evidence="3 4">
    <name type="scientific">Acholeplasma laidlawii</name>
    <dbReference type="NCBI Taxonomy" id="2148"/>
    <lineage>
        <taxon>Bacteria</taxon>
        <taxon>Bacillati</taxon>
        <taxon>Mycoplasmatota</taxon>
        <taxon>Mollicutes</taxon>
        <taxon>Acholeplasmatales</taxon>
        <taxon>Acholeplasmataceae</taxon>
        <taxon>Acholeplasma</taxon>
    </lineage>
</organism>
<dbReference type="GO" id="GO:0008725">
    <property type="term" value="F:DNA-3-methyladenine glycosylase activity"/>
    <property type="evidence" value="ECO:0007669"/>
    <property type="project" value="InterPro"/>
</dbReference>
<protein>
    <submittedName>
        <fullName evidence="3">DNA-3-methyladenine glycosylase I</fullName>
    </submittedName>
</protein>
<proteinExistence type="predicted"/>
<dbReference type="AlphaFoldDB" id="A0A553IJQ2"/>
<dbReference type="GeneID" id="41338319"/>
<evidence type="ECO:0000313" key="4">
    <source>
        <dbReference type="Proteomes" id="UP000315938"/>
    </source>
</evidence>
<sequence>MSTLTRCHWANSTENMAHYHDHEWGVPLYDDLKLFQKLLLDMQQAGLSWSIVLNKRKDILEAFDNFDPYIMINYDEQKLNSLLTNPKIIRNRLKIEAMIHNAKMYIKHFGQINSFSDFLWSYVDHKVVVHDIKVPKDTPTETDISKLISRDLKRLGFKFVGSITIYAFLQAVGIYNDHQNDCFKKR</sequence>
<accession>A0A553IJQ2</accession>
<dbReference type="PANTHER" id="PTHR30037:SF4">
    <property type="entry name" value="DNA-3-METHYLADENINE GLYCOSYLASE I"/>
    <property type="match status" value="1"/>
</dbReference>
<dbReference type="EMBL" id="VKID01000001">
    <property type="protein sequence ID" value="TRY00426.1"/>
    <property type="molecule type" value="Genomic_DNA"/>
</dbReference>
<dbReference type="Gene3D" id="1.10.340.30">
    <property type="entry name" value="Hypothetical protein, domain 2"/>
    <property type="match status" value="1"/>
</dbReference>
<feature type="binding site" evidence="1">
    <location>
        <position position="182"/>
    </location>
    <ligand>
        <name>Zn(2+)</name>
        <dbReference type="ChEBI" id="CHEBI:29105"/>
    </ligand>
</feature>
<dbReference type="InterPro" id="IPR052891">
    <property type="entry name" value="DNA-3mA_glycosylase"/>
</dbReference>
<keyword evidence="2" id="KW-1133">Transmembrane helix</keyword>
<keyword evidence="2" id="KW-0812">Transmembrane</keyword>
<gene>
    <name evidence="3" type="ORF">FNV44_05060</name>
</gene>
<feature type="binding site" evidence="1">
    <location>
        <position position="20"/>
    </location>
    <ligand>
        <name>Zn(2+)</name>
        <dbReference type="ChEBI" id="CHEBI:29105"/>
    </ligand>
</feature>
<dbReference type="GO" id="GO:0006284">
    <property type="term" value="P:base-excision repair"/>
    <property type="evidence" value="ECO:0007669"/>
    <property type="project" value="InterPro"/>
</dbReference>
<evidence type="ECO:0000256" key="2">
    <source>
        <dbReference type="SAM" id="Phobius"/>
    </source>
</evidence>
<feature type="transmembrane region" description="Helical" evidence="2">
    <location>
        <begin position="155"/>
        <end position="175"/>
    </location>
</feature>
<dbReference type="InterPro" id="IPR011257">
    <property type="entry name" value="DNA_glycosylase"/>
</dbReference>
<evidence type="ECO:0000256" key="1">
    <source>
        <dbReference type="PIRSR" id="PIRSR605019-1"/>
    </source>
</evidence>
<dbReference type="InterPro" id="IPR005019">
    <property type="entry name" value="Adenine_glyco"/>
</dbReference>
<dbReference type="SUPFAM" id="SSF48150">
    <property type="entry name" value="DNA-glycosylase"/>
    <property type="match status" value="1"/>
</dbReference>
<dbReference type="PANTHER" id="PTHR30037">
    <property type="entry name" value="DNA-3-METHYLADENINE GLYCOSYLASE 1"/>
    <property type="match status" value="1"/>
</dbReference>
<reference evidence="3 4" key="1">
    <citation type="submission" date="2019-07" db="EMBL/GenBank/DDBJ databases">
        <title>Genome sequence of Acholeplasma laidlawii strain with increased resistance to erythromycin.</title>
        <authorList>
            <person name="Medvedeva E.S."/>
            <person name="Baranova N.B."/>
            <person name="Siniagina M.N."/>
            <person name="Mouzykantov A."/>
            <person name="Chernova O.A."/>
            <person name="Chernov V.M."/>
        </authorList>
    </citation>
    <scope>NUCLEOTIDE SEQUENCE [LARGE SCALE GENOMIC DNA]</scope>
    <source>
        <strain evidence="3 4">PG8REry</strain>
    </source>
</reference>
<comment type="caution">
    <text evidence="3">The sequence shown here is derived from an EMBL/GenBank/DDBJ whole genome shotgun (WGS) entry which is preliminary data.</text>
</comment>
<feature type="binding site" evidence="1">
    <location>
        <position position="178"/>
    </location>
    <ligand>
        <name>Zn(2+)</name>
        <dbReference type="ChEBI" id="CHEBI:29105"/>
    </ligand>
</feature>
<keyword evidence="2" id="KW-0472">Membrane</keyword>
<keyword evidence="1" id="KW-0479">Metal-binding</keyword>
<dbReference type="OMA" id="HMQATGM"/>
<dbReference type="GO" id="GO:0046872">
    <property type="term" value="F:metal ion binding"/>
    <property type="evidence" value="ECO:0007669"/>
    <property type="project" value="UniProtKB-KW"/>
</dbReference>
<feature type="binding site" evidence="1">
    <location>
        <position position="7"/>
    </location>
    <ligand>
        <name>Zn(2+)</name>
        <dbReference type="ChEBI" id="CHEBI:29105"/>
    </ligand>
</feature>
<dbReference type="Proteomes" id="UP000315938">
    <property type="component" value="Unassembled WGS sequence"/>
</dbReference>